<dbReference type="Proteomes" id="UP000024635">
    <property type="component" value="Unassembled WGS sequence"/>
</dbReference>
<accession>A0A016WJ48</accession>
<evidence type="ECO:0000256" key="1">
    <source>
        <dbReference type="SAM" id="Coils"/>
    </source>
</evidence>
<gene>
    <name evidence="3" type="primary">Acey_s0681.g1487</name>
    <name evidence="3" type="ORF">Y032_0681g1487</name>
</gene>
<comment type="caution">
    <text evidence="3">The sequence shown here is derived from an EMBL/GenBank/DDBJ whole genome shotgun (WGS) entry which is preliminary data.</text>
</comment>
<dbReference type="AlphaFoldDB" id="A0A016WJ48"/>
<dbReference type="EMBL" id="JARK01000281">
    <property type="protein sequence ID" value="EYC39023.1"/>
    <property type="molecule type" value="Genomic_DNA"/>
</dbReference>
<sequence>MEKGASATSIMETPGCVVSDEEWTTIHSSSAAGQNATIKALQDALQEKEKHLEQLMRERDMERSEMGHLASQDQSEKVARLESERKALRSELLAKDKIIEDLNFRMEEEIISKDYQIQELRKKLIPASDSAATASGESLGDSCSDKQIEDDRKRSGFESKYAELEREPKNSNRVSLEQNDKLSNSNSNLMAEIHALKAQLTSVESDRDKFKHMLDSEKVTNENNCQLLESLRDELASTKEQTANDRFIIEEQLTTVKDKLEEKTKLLDAAESSLTTAQKELQNVRGELRSALSEVENQKKTITSLSVAESSTEKALNMRVDELEEQLQDKNKTLEAMEHDKKSLEETVRTSMEELQQLKNALGTLEEDRSTIQEAFNSLKKERLLLEQQLAEQRTENENRLAELTERIAAVNAVKESIEAELSHARAENEEFLREKSAITIQHTEFKDNADRVSKETAERCTHLEARIKELESQLNEERLALSRKEEELATVLNEMRMADAEYKAKLDAVTADHAKIVETLSSSLKAAKSKCQEYIKESAVFKAKLADLENAFVEEREKSSSKEKELQEQLASKTAEWRNNEDDLLEKLEQNRLIMKTTVSEKCDLEKAKENAEKEAELWKEEVSRLTKNFQQITEEYDKLVRSKTEVDEQLRQQKTAFIALQNTVDASKLGEGAETLATDLAAAHEISSERLAEANKLQTLVKSTVDESGLPVDQETLISLKKRSYYHHKSKRKGFSLEERLQVADSTSSELSCRLVAAENHLRKVEEARDISIMELKRAIVEETAMRSKAEEDLRLKSDEATCLQRKVESLAAKFAEIEAVADHLRSELEEKVMELENVCKDREDAFAAKHKAESQVSALTSQVQELEQTLVVSTQAVTLDDAQPQEQIGFRKAFSYMKNIQIVSEVIELCGEYRLPLVLTFVDYEKAFDNV</sequence>
<feature type="coiled-coil region" evidence="1">
    <location>
        <begin position="610"/>
        <end position="644"/>
    </location>
</feature>
<feature type="compositionally biased region" description="Basic and acidic residues" evidence="2">
    <location>
        <begin position="143"/>
        <end position="170"/>
    </location>
</feature>
<keyword evidence="4" id="KW-1185">Reference proteome</keyword>
<organism evidence="3 4">
    <name type="scientific">Ancylostoma ceylanicum</name>
    <dbReference type="NCBI Taxonomy" id="53326"/>
    <lineage>
        <taxon>Eukaryota</taxon>
        <taxon>Metazoa</taxon>
        <taxon>Ecdysozoa</taxon>
        <taxon>Nematoda</taxon>
        <taxon>Chromadorea</taxon>
        <taxon>Rhabditida</taxon>
        <taxon>Rhabditina</taxon>
        <taxon>Rhabditomorpha</taxon>
        <taxon>Strongyloidea</taxon>
        <taxon>Ancylostomatidae</taxon>
        <taxon>Ancylostomatinae</taxon>
        <taxon>Ancylostoma</taxon>
    </lineage>
</organism>
<protein>
    <submittedName>
        <fullName evidence="3">Uncharacterized protein</fullName>
    </submittedName>
</protein>
<evidence type="ECO:0000313" key="4">
    <source>
        <dbReference type="Proteomes" id="UP000024635"/>
    </source>
</evidence>
<reference evidence="4" key="1">
    <citation type="journal article" date="2015" name="Nat. Genet.">
        <title>The genome and transcriptome of the zoonotic hookworm Ancylostoma ceylanicum identify infection-specific gene families.</title>
        <authorList>
            <person name="Schwarz E.M."/>
            <person name="Hu Y."/>
            <person name="Antoshechkin I."/>
            <person name="Miller M.M."/>
            <person name="Sternberg P.W."/>
            <person name="Aroian R.V."/>
        </authorList>
    </citation>
    <scope>NUCLEOTIDE SEQUENCE</scope>
    <source>
        <strain evidence="4">HY135</strain>
    </source>
</reference>
<feature type="coiled-coil region" evidence="1">
    <location>
        <begin position="31"/>
        <end position="91"/>
    </location>
</feature>
<feature type="coiled-coil region" evidence="1">
    <location>
        <begin position="775"/>
        <end position="872"/>
    </location>
</feature>
<dbReference type="OrthoDB" id="2130750at2759"/>
<evidence type="ECO:0000256" key="2">
    <source>
        <dbReference type="SAM" id="MobiDB-lite"/>
    </source>
</evidence>
<name>A0A016WJ48_9BILA</name>
<feature type="compositionally biased region" description="Polar residues" evidence="2">
    <location>
        <begin position="171"/>
        <end position="185"/>
    </location>
</feature>
<keyword evidence="1" id="KW-0175">Coiled coil</keyword>
<feature type="region of interest" description="Disordered" evidence="2">
    <location>
        <begin position="130"/>
        <end position="185"/>
    </location>
</feature>
<evidence type="ECO:0000313" key="3">
    <source>
        <dbReference type="EMBL" id="EYC39023.1"/>
    </source>
</evidence>
<dbReference type="STRING" id="53326.A0A016WJ48"/>
<proteinExistence type="predicted"/>